<dbReference type="InterPro" id="IPR016160">
    <property type="entry name" value="Ald_DH_CS_CYS"/>
</dbReference>
<organism evidence="5 6">
    <name type="scientific">Stentor coeruleus</name>
    <dbReference type="NCBI Taxonomy" id="5963"/>
    <lineage>
        <taxon>Eukaryota</taxon>
        <taxon>Sar</taxon>
        <taxon>Alveolata</taxon>
        <taxon>Ciliophora</taxon>
        <taxon>Postciliodesmatophora</taxon>
        <taxon>Heterotrichea</taxon>
        <taxon>Heterotrichida</taxon>
        <taxon>Stentoridae</taxon>
        <taxon>Stentor</taxon>
    </lineage>
</organism>
<accession>A0A1R2C120</accession>
<name>A0A1R2C120_9CILI</name>
<dbReference type="Pfam" id="PF00171">
    <property type="entry name" value="Aldedh"/>
    <property type="match status" value="1"/>
</dbReference>
<gene>
    <name evidence="5" type="ORF">SteCoe_16596</name>
</gene>
<proteinExistence type="inferred from homology"/>
<dbReference type="InterPro" id="IPR015590">
    <property type="entry name" value="Aldehyde_DH_dom"/>
</dbReference>
<dbReference type="Proteomes" id="UP000187209">
    <property type="component" value="Unassembled WGS sequence"/>
</dbReference>
<dbReference type="InterPro" id="IPR016163">
    <property type="entry name" value="Ald_DH_C"/>
</dbReference>
<protein>
    <recommendedName>
        <fullName evidence="4">Aldehyde dehydrogenase domain-containing protein</fullName>
    </recommendedName>
</protein>
<evidence type="ECO:0000313" key="5">
    <source>
        <dbReference type="EMBL" id="OMJ82670.1"/>
    </source>
</evidence>
<reference evidence="5 6" key="1">
    <citation type="submission" date="2016-11" db="EMBL/GenBank/DDBJ databases">
        <title>The macronuclear genome of Stentor coeruleus: a giant cell with tiny introns.</title>
        <authorList>
            <person name="Slabodnick M."/>
            <person name="Ruby J.G."/>
            <person name="Reiff S.B."/>
            <person name="Swart E.C."/>
            <person name="Gosai S."/>
            <person name="Prabakaran S."/>
            <person name="Witkowska E."/>
            <person name="Larue G.E."/>
            <person name="Fisher S."/>
            <person name="Freeman R.M."/>
            <person name="Gunawardena J."/>
            <person name="Chu W."/>
            <person name="Stover N.A."/>
            <person name="Gregory B.D."/>
            <person name="Nowacki M."/>
            <person name="Derisi J."/>
            <person name="Roy S.W."/>
            <person name="Marshall W.F."/>
            <person name="Sood P."/>
        </authorList>
    </citation>
    <scope>NUCLEOTIDE SEQUENCE [LARGE SCALE GENOMIC DNA]</scope>
    <source>
        <strain evidence="5">WM001</strain>
    </source>
</reference>
<sequence>MSVLKRCLKTAWSTVDPETLSAANPALIQNFVQGKWTSTEKTLKIVDPMNGEHFISVPDTSVQEAGPFLDAAKAVTKSGLHNPFRDVTRYKHYGAVCQKVAAQLHEPETFKFFWRLIQRVAPKSNDQSIGEMAVVRTFFENFSGDQVRFLARGFMVTGDRDGQQTQGYRWPYGPVAIIAPFNFPLEIPVLQMMGALFMGNMVTIKPDTRVAICLEQWIRFLHYCGMPLGDVSLLNGHGPTMEHLIRKDAFRMTQFTGGSRVANHLAEISKGKVKVEDAGFDWKILGPDVHDMDYVANTSDQDAYAFGGQKCSAQSIVFAHDNWVHAGFFDKIKALAEKRNLADLTAVPILTWNNTKIQQHVDAVAKIPGAKILFGGETLKEPHRIPSIYGSYRPTAVYVPIEEIYKNFNLVTSELFGPFQIVTSWSSLSQVLPLLEKMEHHLTAAVVSNDPNFLREVLGNTVNGTTYAGIRARTTGAPQNHWFGPAGDPRGAGIGTPEAIKLVWSCHREIITDTGSIPQDWKTPSSS</sequence>
<comment type="similarity">
    <text evidence="1">Belongs to the aldehyde dehydrogenase family.</text>
</comment>
<keyword evidence="3" id="KW-0520">NAD</keyword>
<dbReference type="InterPro" id="IPR016161">
    <property type="entry name" value="Ald_DH/histidinol_DH"/>
</dbReference>
<dbReference type="Gene3D" id="3.40.605.10">
    <property type="entry name" value="Aldehyde Dehydrogenase, Chain A, domain 1"/>
    <property type="match status" value="1"/>
</dbReference>
<evidence type="ECO:0000256" key="2">
    <source>
        <dbReference type="ARBA" id="ARBA00023002"/>
    </source>
</evidence>
<keyword evidence="6" id="KW-1185">Reference proteome</keyword>
<dbReference type="GO" id="GO:0004029">
    <property type="term" value="F:aldehyde dehydrogenase (NAD+) activity"/>
    <property type="evidence" value="ECO:0007669"/>
    <property type="project" value="InterPro"/>
</dbReference>
<evidence type="ECO:0000259" key="4">
    <source>
        <dbReference type="Pfam" id="PF00171"/>
    </source>
</evidence>
<evidence type="ECO:0000313" key="6">
    <source>
        <dbReference type="Proteomes" id="UP000187209"/>
    </source>
</evidence>
<dbReference type="PROSITE" id="PS00070">
    <property type="entry name" value="ALDEHYDE_DEHYDR_CYS"/>
    <property type="match status" value="1"/>
</dbReference>
<comment type="caution">
    <text evidence="5">The sequence shown here is derived from an EMBL/GenBank/DDBJ whole genome shotgun (WGS) entry which is preliminary data.</text>
</comment>
<evidence type="ECO:0000256" key="1">
    <source>
        <dbReference type="ARBA" id="ARBA00009986"/>
    </source>
</evidence>
<feature type="domain" description="Aldehyde dehydrogenase" evidence="4">
    <location>
        <begin position="36"/>
        <end position="469"/>
    </location>
</feature>
<dbReference type="FunFam" id="3.40.605.10:FF:000019">
    <property type="entry name" value="probable aldehyde dehydrogenase"/>
    <property type="match status" value="1"/>
</dbReference>
<evidence type="ECO:0000256" key="3">
    <source>
        <dbReference type="ARBA" id="ARBA00023027"/>
    </source>
</evidence>
<dbReference type="EMBL" id="MPUH01000332">
    <property type="protein sequence ID" value="OMJ82670.1"/>
    <property type="molecule type" value="Genomic_DNA"/>
</dbReference>
<dbReference type="AlphaFoldDB" id="A0A1R2C120"/>
<dbReference type="InterPro" id="IPR016162">
    <property type="entry name" value="Ald_DH_N"/>
</dbReference>
<dbReference type="SUPFAM" id="SSF53720">
    <property type="entry name" value="ALDH-like"/>
    <property type="match status" value="1"/>
</dbReference>
<dbReference type="OrthoDB" id="440325at2759"/>
<dbReference type="InterPro" id="IPR044638">
    <property type="entry name" value="ALDH7A1-like"/>
</dbReference>
<keyword evidence="2" id="KW-0560">Oxidoreductase</keyword>
<dbReference type="PANTHER" id="PTHR43521">
    <property type="entry name" value="ALPHA-AMINOADIPIC SEMIALDEHYDE DEHYDROGENASE"/>
    <property type="match status" value="1"/>
</dbReference>
<dbReference type="PANTHER" id="PTHR43521:SF7">
    <property type="entry name" value="DELTA-1-PYRROLINE-5-CARBOXYLATE DEHYDROGENASE 12A1, MITOCHONDRIAL"/>
    <property type="match status" value="1"/>
</dbReference>
<dbReference type="Gene3D" id="3.40.309.10">
    <property type="entry name" value="Aldehyde Dehydrogenase, Chain A, domain 2"/>
    <property type="match status" value="1"/>
</dbReference>